<dbReference type="PANTHER" id="PTHR43566:SF2">
    <property type="entry name" value="DUF4143 DOMAIN-CONTAINING PROTEIN"/>
    <property type="match status" value="1"/>
</dbReference>
<dbReference type="RefSeq" id="WP_036856963.1">
    <property type="nucleotide sequence ID" value="NZ_JRNU01000085.1"/>
</dbReference>
<comment type="caution">
    <text evidence="3">The sequence shown here is derived from an EMBL/GenBank/DDBJ whole genome shotgun (WGS) entry which is preliminary data.</text>
</comment>
<dbReference type="InterPro" id="IPR027417">
    <property type="entry name" value="P-loop_NTPase"/>
</dbReference>
<feature type="domain" description="DUF4143" evidence="2">
    <location>
        <begin position="206"/>
        <end position="370"/>
    </location>
</feature>
<proteinExistence type="predicted"/>
<dbReference type="OrthoDB" id="128089at2"/>
<dbReference type="AlphaFoldDB" id="A0A096AT03"/>
<dbReference type="Proteomes" id="UP000029614">
    <property type="component" value="Unassembled WGS sequence"/>
</dbReference>
<evidence type="ECO:0000259" key="1">
    <source>
        <dbReference type="Pfam" id="PF13173"/>
    </source>
</evidence>
<sequence>MYKKRILDKLLERKLKGCGAVLMEGPKWCGKTTTCEQQAKSTLYMSDPEHKSQYLRLADINIRRLLEGETPRLIDEWQVAPKFWDAIRYDVDHREGDGFYMLTGSSVPPEVNKDDKSEIVHSGTGRIARLTMRPMSLFESGESNGEISLEALFRGETEGFYAENSLDLSRIAYLICRGGWPKATLQSEDIALDRALEYFDAVANVDASRVDGVQRDPERVKRLMRSYARQQGNQTALAVIRDDMLVNDSSTLDEDTVNSYLKALRKIFVIEDMHAWNPNLCSKTAIRTSDTHYYVDPSIATAALELGPQDLINDLNTMGLFFETMCVRDLRVYADALDGEVYHYRDKTGLECDTVLHLRNGQYGLIEIKLGGDELINDGASALTTLAEKIDTTKMKKPSFLMVLTAVGDFAYQRKEDGVFVVPIGCLKN</sequence>
<gene>
    <name evidence="3" type="ORF">HMPREF9302_10155</name>
</gene>
<feature type="domain" description="AAA" evidence="1">
    <location>
        <begin position="20"/>
        <end position="139"/>
    </location>
</feature>
<dbReference type="Pfam" id="PF13173">
    <property type="entry name" value="AAA_14"/>
    <property type="match status" value="1"/>
</dbReference>
<evidence type="ECO:0000313" key="4">
    <source>
        <dbReference type="Proteomes" id="UP000029614"/>
    </source>
</evidence>
<dbReference type="SUPFAM" id="SSF52540">
    <property type="entry name" value="P-loop containing nucleoside triphosphate hydrolases"/>
    <property type="match status" value="1"/>
</dbReference>
<accession>A0A096AT03</accession>
<name>A0A096AT03_9BACT</name>
<dbReference type="Pfam" id="PF13635">
    <property type="entry name" value="DUF4143"/>
    <property type="match status" value="1"/>
</dbReference>
<dbReference type="EMBL" id="JRNU01000085">
    <property type="protein sequence ID" value="KGF50218.1"/>
    <property type="molecule type" value="Genomic_DNA"/>
</dbReference>
<protein>
    <submittedName>
        <fullName evidence="3">ATPase AAA</fullName>
    </submittedName>
</protein>
<dbReference type="InterPro" id="IPR025420">
    <property type="entry name" value="DUF4143"/>
</dbReference>
<evidence type="ECO:0000313" key="3">
    <source>
        <dbReference type="EMBL" id="KGF50218.1"/>
    </source>
</evidence>
<dbReference type="InterPro" id="IPR041682">
    <property type="entry name" value="AAA_14"/>
</dbReference>
<evidence type="ECO:0000259" key="2">
    <source>
        <dbReference type="Pfam" id="PF13635"/>
    </source>
</evidence>
<dbReference type="PANTHER" id="PTHR43566">
    <property type="entry name" value="CONSERVED PROTEIN"/>
    <property type="match status" value="1"/>
</dbReference>
<keyword evidence="4" id="KW-1185">Reference proteome</keyword>
<reference evidence="3 4" key="1">
    <citation type="submission" date="2014-07" db="EMBL/GenBank/DDBJ databases">
        <authorList>
            <person name="McCorrison J."/>
            <person name="Sanka R."/>
            <person name="Torralba M."/>
            <person name="Gillis M."/>
            <person name="Haft D.H."/>
            <person name="Methe B."/>
            <person name="Sutton G."/>
            <person name="Nelson K.E."/>
        </authorList>
    </citation>
    <scope>NUCLEOTIDE SEQUENCE [LARGE SCALE GENOMIC DNA]</scope>
    <source>
        <strain evidence="3 4">DNF00058</strain>
    </source>
</reference>
<organism evidence="3 4">
    <name type="scientific">Prevotella amnii DNF00058</name>
    <dbReference type="NCBI Taxonomy" id="1401066"/>
    <lineage>
        <taxon>Bacteria</taxon>
        <taxon>Pseudomonadati</taxon>
        <taxon>Bacteroidota</taxon>
        <taxon>Bacteroidia</taxon>
        <taxon>Bacteroidales</taxon>
        <taxon>Prevotellaceae</taxon>
        <taxon>Prevotella</taxon>
    </lineage>
</organism>